<dbReference type="Proteomes" id="UP000326939">
    <property type="component" value="Chromosome 13"/>
</dbReference>
<keyword evidence="1 3" id="KW-0175">Coiled coil</keyword>
<comment type="similarity">
    <text evidence="2">Belongs to the NET family.</text>
</comment>
<dbReference type="PANTHER" id="PTHR32258:SF3">
    <property type="entry name" value="PROTEIN NETWORKED 4A"/>
    <property type="match status" value="1"/>
</dbReference>
<evidence type="ECO:0000256" key="4">
    <source>
        <dbReference type="SAM" id="MobiDB-lite"/>
    </source>
</evidence>
<feature type="domain" description="NAB" evidence="5">
    <location>
        <begin position="1"/>
        <end position="79"/>
    </location>
</feature>
<dbReference type="PANTHER" id="PTHR32258">
    <property type="entry name" value="PROTEIN NETWORKED 4A"/>
    <property type="match status" value="1"/>
</dbReference>
<dbReference type="AlphaFoldDB" id="A0A5N5KIT5"/>
<accession>A0A5N5KIT5</accession>
<dbReference type="InterPro" id="IPR011684">
    <property type="entry name" value="NAB"/>
</dbReference>
<reference evidence="7" key="1">
    <citation type="journal article" date="2019" name="Gigascience">
        <title>De novo genome assembly of the endangered Acer yangbiense, a plant species with extremely small populations endemic to Yunnan Province, China.</title>
        <authorList>
            <person name="Yang J."/>
            <person name="Wariss H.M."/>
            <person name="Tao L."/>
            <person name="Zhang R."/>
            <person name="Yun Q."/>
            <person name="Hollingsworth P."/>
            <person name="Dao Z."/>
            <person name="Luo G."/>
            <person name="Guo H."/>
            <person name="Ma Y."/>
            <person name="Sun W."/>
        </authorList>
    </citation>
    <scope>NUCLEOTIDE SEQUENCE [LARGE SCALE GENOMIC DNA]</scope>
    <source>
        <strain evidence="7">cv. br00</strain>
    </source>
</reference>
<gene>
    <name evidence="6" type="ORF">DKX38_020325</name>
</gene>
<feature type="compositionally biased region" description="Polar residues" evidence="4">
    <location>
        <begin position="157"/>
        <end position="167"/>
    </location>
</feature>
<feature type="coiled-coil region" evidence="3">
    <location>
        <begin position="531"/>
        <end position="558"/>
    </location>
</feature>
<dbReference type="InterPro" id="IPR051861">
    <property type="entry name" value="NET_actin-binding_domain"/>
</dbReference>
<evidence type="ECO:0000259" key="5">
    <source>
        <dbReference type="PROSITE" id="PS51774"/>
    </source>
</evidence>
<feature type="coiled-coil region" evidence="3">
    <location>
        <begin position="169"/>
        <end position="251"/>
    </location>
</feature>
<organism evidence="6 7">
    <name type="scientific">Salix brachista</name>
    <dbReference type="NCBI Taxonomy" id="2182728"/>
    <lineage>
        <taxon>Eukaryota</taxon>
        <taxon>Viridiplantae</taxon>
        <taxon>Streptophyta</taxon>
        <taxon>Embryophyta</taxon>
        <taxon>Tracheophyta</taxon>
        <taxon>Spermatophyta</taxon>
        <taxon>Magnoliopsida</taxon>
        <taxon>eudicotyledons</taxon>
        <taxon>Gunneridae</taxon>
        <taxon>Pentapetalae</taxon>
        <taxon>rosids</taxon>
        <taxon>fabids</taxon>
        <taxon>Malpighiales</taxon>
        <taxon>Salicaceae</taxon>
        <taxon>Saliceae</taxon>
        <taxon>Salix</taxon>
    </lineage>
</organism>
<feature type="coiled-coil region" evidence="3">
    <location>
        <begin position="304"/>
        <end position="382"/>
    </location>
</feature>
<evidence type="ECO:0000256" key="1">
    <source>
        <dbReference type="ARBA" id="ARBA00023054"/>
    </source>
</evidence>
<dbReference type="PROSITE" id="PS51774">
    <property type="entry name" value="NAB"/>
    <property type="match status" value="1"/>
</dbReference>
<sequence>MIIFISKMPRVKTRKQSFTAEMDQNVKRMLKLIEDDGDSFVKKAEMYYQKRPELISHVEEFYRMYRSLAERYDHVTGELRKSIPTDLQSQGSGISDIVSESPSPVREQKLSRHKSGPRAAGFEFFLGSGGSSDHHQKEGDESSTLTDSESESDDSSVNNYSALSGNSGDQALSRRIIDLEIELREAKEKLRVQQDESVDGSFRGVRNGSFDDILARIAGYERDLMNANERIQVSEEEVARLNNELKKYRSSEVTEGLQSEFALSTEIKVATRETELEPEINQASHLQERIDRSECEAFDSNAKIQSLMEELRIANERLQVSKKEVTTLKGKLEGDGPSDKTSNLQDELAIAHREINTLKKKLNAEKREVSKLQERISRLKSSLSDRDHEARDLKIAVSDAEQKIFPEKALIKAQMSKLIEERTCLEEQLKEQESRGRSLEDDIRMFQAGKAEMEQRLDCEIQQLKEDIAERDNHIEKLDKSLDVLKTERDELNVKVIALKAEVTSRDEQIDQTGKHLQQLHMEHVKLIGGAEELRKLMDDLRSKVKDLEEEVERQRIVILERAEEKREAIRQLCLALEYYRNDYHARRQAFVGHKRVPVLATCSVGVVFDFYLYTESVKWSFYFVQNLYPILLTFLVSALVDKLWLARYCGLAGTINERKRDALLVRYYPKLDSPPKQIALENNL</sequence>
<evidence type="ECO:0000256" key="3">
    <source>
        <dbReference type="SAM" id="Coils"/>
    </source>
</evidence>
<dbReference type="Pfam" id="PF07765">
    <property type="entry name" value="KIP1"/>
    <property type="match status" value="1"/>
</dbReference>
<evidence type="ECO:0000313" key="6">
    <source>
        <dbReference type="EMBL" id="KAB5530244.1"/>
    </source>
</evidence>
<feature type="compositionally biased region" description="Polar residues" evidence="4">
    <location>
        <begin position="85"/>
        <end position="102"/>
    </location>
</feature>
<name>A0A5N5KIT5_9ROSI</name>
<dbReference type="GO" id="GO:0005774">
    <property type="term" value="C:vacuolar membrane"/>
    <property type="evidence" value="ECO:0007669"/>
    <property type="project" value="TreeGrafter"/>
</dbReference>
<proteinExistence type="inferred from homology"/>
<protein>
    <recommendedName>
        <fullName evidence="5">NAB domain-containing protein</fullName>
    </recommendedName>
</protein>
<keyword evidence="7" id="KW-1185">Reference proteome</keyword>
<comment type="caution">
    <text evidence="6">The sequence shown here is derived from an EMBL/GenBank/DDBJ whole genome shotgun (WGS) entry which is preliminary data.</text>
</comment>
<feature type="region of interest" description="Disordered" evidence="4">
    <location>
        <begin position="83"/>
        <end position="167"/>
    </location>
</feature>
<dbReference type="EMBL" id="VDCV01000013">
    <property type="protein sequence ID" value="KAB5530244.1"/>
    <property type="molecule type" value="Genomic_DNA"/>
</dbReference>
<evidence type="ECO:0000256" key="2">
    <source>
        <dbReference type="ARBA" id="ARBA00038006"/>
    </source>
</evidence>
<evidence type="ECO:0000313" key="7">
    <source>
        <dbReference type="Proteomes" id="UP000326939"/>
    </source>
</evidence>
<dbReference type="GO" id="GO:0003779">
    <property type="term" value="F:actin binding"/>
    <property type="evidence" value="ECO:0007669"/>
    <property type="project" value="InterPro"/>
</dbReference>
<feature type="coiled-coil region" evidence="3">
    <location>
        <begin position="408"/>
        <end position="502"/>
    </location>
</feature>